<dbReference type="RefSeq" id="WP_111654075.1">
    <property type="nucleotide sequence ID" value="NZ_JACHWI010000004.1"/>
</dbReference>
<sequence length="223" mass="25472">MSKELPETPDAPLFFVSYRRSFIPDRPTVASRPYGKEILQFFDDLTDDVGELIGAPLNYKPGYLDRADSFGTEWERQLLTAIGTCQVLVCLLSEPLLRDSEWCAREWHAFARREIIRDPALAREHQRAIVPVIWMPLHPTLELPKRVSQIGIYFPPGLPDPGYETAYRENGLLGLIRSGQHTAYRAIVWKIAMHVDHVRRSCLVRPDVPADSSILSTDFEEDV</sequence>
<dbReference type="InterPro" id="IPR035897">
    <property type="entry name" value="Toll_tir_struct_dom_sf"/>
</dbReference>
<evidence type="ECO:0000313" key="2">
    <source>
        <dbReference type="Proteomes" id="UP000249341"/>
    </source>
</evidence>
<evidence type="ECO:0000313" key="1">
    <source>
        <dbReference type="EMBL" id="RAK27130.1"/>
    </source>
</evidence>
<dbReference type="Gene3D" id="3.40.50.10140">
    <property type="entry name" value="Toll/interleukin-1 receptor homology (TIR) domain"/>
    <property type="match status" value="1"/>
</dbReference>
<comment type="caution">
    <text evidence="1">The sequence shown here is derived from an EMBL/GenBank/DDBJ whole genome shotgun (WGS) entry which is preliminary data.</text>
</comment>
<dbReference type="SUPFAM" id="SSF52200">
    <property type="entry name" value="Toll/Interleukin receptor TIR domain"/>
    <property type="match status" value="1"/>
</dbReference>
<keyword evidence="2" id="KW-1185">Reference proteome</keyword>
<name>A0A327Z2J3_9ACTN</name>
<dbReference type="OrthoDB" id="9150238at2"/>
<proteinExistence type="predicted"/>
<accession>A0A327Z2J3</accession>
<organism evidence="1 2">
    <name type="scientific">Actinoplanes lutulentus</name>
    <dbReference type="NCBI Taxonomy" id="1287878"/>
    <lineage>
        <taxon>Bacteria</taxon>
        <taxon>Bacillati</taxon>
        <taxon>Actinomycetota</taxon>
        <taxon>Actinomycetes</taxon>
        <taxon>Micromonosporales</taxon>
        <taxon>Micromonosporaceae</taxon>
        <taxon>Actinoplanes</taxon>
    </lineage>
</organism>
<protein>
    <submittedName>
        <fullName evidence="1">TIR domain-containing protein</fullName>
    </submittedName>
</protein>
<gene>
    <name evidence="1" type="ORF">B0I29_12417</name>
</gene>
<dbReference type="AlphaFoldDB" id="A0A327Z2J3"/>
<dbReference type="EMBL" id="QLMJ01000024">
    <property type="protein sequence ID" value="RAK27130.1"/>
    <property type="molecule type" value="Genomic_DNA"/>
</dbReference>
<dbReference type="Proteomes" id="UP000249341">
    <property type="component" value="Unassembled WGS sequence"/>
</dbReference>
<reference evidence="1 2" key="1">
    <citation type="submission" date="2018-06" db="EMBL/GenBank/DDBJ databases">
        <title>Genomic Encyclopedia of Type Strains, Phase III (KMG-III): the genomes of soil and plant-associated and newly described type strains.</title>
        <authorList>
            <person name="Whitman W."/>
        </authorList>
    </citation>
    <scope>NUCLEOTIDE SEQUENCE [LARGE SCALE GENOMIC DNA]</scope>
    <source>
        <strain evidence="1 2">CGMCC 4.7090</strain>
    </source>
</reference>